<accession>A0A0M9GNF1</accession>
<dbReference type="InterPro" id="IPR012495">
    <property type="entry name" value="TadE-like_dom"/>
</dbReference>
<name>A0A0M9GNF1_9HYPH</name>
<dbReference type="OrthoDB" id="7990385at2"/>
<dbReference type="AlphaFoldDB" id="A0A0M9GNF1"/>
<comment type="caution">
    <text evidence="3">The sequence shown here is derived from an EMBL/GenBank/DDBJ whole genome shotgun (WGS) entry which is preliminary data.</text>
</comment>
<evidence type="ECO:0000313" key="3">
    <source>
        <dbReference type="EMBL" id="KPB01997.1"/>
    </source>
</evidence>
<proteinExistence type="predicted"/>
<sequence>MRRFGKIGRLGFALSRFKHNKDGATAIEFGILAIPFIMIVFAVLETSLSFTAQQVMANSVDQAARKVRTGQIDPKTTNKEQFRAMICNDLEIMVSSGCPDLEFDLKSYAKFSDVPKTIPMENPKKLDTTGFTYAPGGAGTINHLRVFYRWPVITDIMKSHISGLEDGKTLLYSSSTWQNEPF</sequence>
<evidence type="ECO:0000256" key="1">
    <source>
        <dbReference type="SAM" id="Phobius"/>
    </source>
</evidence>
<gene>
    <name evidence="3" type="ORF">SU32_06230</name>
</gene>
<keyword evidence="1" id="KW-0472">Membrane</keyword>
<feature type="transmembrane region" description="Helical" evidence="1">
    <location>
        <begin position="26"/>
        <end position="44"/>
    </location>
</feature>
<feature type="domain" description="TadE-like" evidence="2">
    <location>
        <begin position="23"/>
        <end position="65"/>
    </location>
</feature>
<keyword evidence="1" id="KW-1133">Transmembrane helix</keyword>
<protein>
    <recommendedName>
        <fullName evidence="2">TadE-like domain-containing protein</fullName>
    </recommendedName>
</protein>
<evidence type="ECO:0000259" key="2">
    <source>
        <dbReference type="Pfam" id="PF07811"/>
    </source>
</evidence>
<keyword evidence="4" id="KW-1185">Reference proteome</keyword>
<dbReference type="PATRIC" id="fig|1514904.3.peg.3276"/>
<dbReference type="Proteomes" id="UP000038011">
    <property type="component" value="Unassembled WGS sequence"/>
</dbReference>
<dbReference type="RefSeq" id="WP_053998483.1">
    <property type="nucleotide sequence ID" value="NZ_JXMU01000007.1"/>
</dbReference>
<dbReference type="STRING" id="1514904.SU32_06230"/>
<dbReference type="EMBL" id="JXMU01000007">
    <property type="protein sequence ID" value="KPB01997.1"/>
    <property type="molecule type" value="Genomic_DNA"/>
</dbReference>
<dbReference type="Pfam" id="PF07811">
    <property type="entry name" value="TadE"/>
    <property type="match status" value="1"/>
</dbReference>
<organism evidence="3 4">
    <name type="scientific">Ahrensia marina</name>
    <dbReference type="NCBI Taxonomy" id="1514904"/>
    <lineage>
        <taxon>Bacteria</taxon>
        <taxon>Pseudomonadati</taxon>
        <taxon>Pseudomonadota</taxon>
        <taxon>Alphaproteobacteria</taxon>
        <taxon>Hyphomicrobiales</taxon>
        <taxon>Ahrensiaceae</taxon>
        <taxon>Ahrensia</taxon>
    </lineage>
</organism>
<reference evidence="3 4" key="1">
    <citation type="submission" date="2015-01" db="EMBL/GenBank/DDBJ databases">
        <title>Ahrensia donghaiensis sp. nov., a novel dimethylsulphoniopropionate-cleavage bacterium isolated from seawater and emended descriptions of the genus Ahrensia and Ahrensia kielensis.</title>
        <authorList>
            <person name="Liu J."/>
        </authorList>
    </citation>
    <scope>NUCLEOTIDE SEQUENCE [LARGE SCALE GENOMIC DNA]</scope>
    <source>
        <strain evidence="3 4">LZD062</strain>
    </source>
</reference>
<evidence type="ECO:0000313" key="4">
    <source>
        <dbReference type="Proteomes" id="UP000038011"/>
    </source>
</evidence>
<keyword evidence="1" id="KW-0812">Transmembrane</keyword>